<dbReference type="InterPro" id="IPR036875">
    <property type="entry name" value="Znf_CCHC_sf"/>
</dbReference>
<feature type="region of interest" description="Disordered" evidence="2">
    <location>
        <begin position="14"/>
        <end position="64"/>
    </location>
</feature>
<dbReference type="Gene3D" id="4.10.60.10">
    <property type="entry name" value="Zinc finger, CCHC-type"/>
    <property type="match status" value="1"/>
</dbReference>
<evidence type="ECO:0000313" key="4">
    <source>
        <dbReference type="EMBL" id="GJS88372.1"/>
    </source>
</evidence>
<feature type="domain" description="CCHC-type" evidence="3">
    <location>
        <begin position="67"/>
        <end position="81"/>
    </location>
</feature>
<dbReference type="Pfam" id="PF22936">
    <property type="entry name" value="Pol_BBD"/>
    <property type="match status" value="1"/>
</dbReference>
<dbReference type="InterPro" id="IPR054722">
    <property type="entry name" value="PolX-like_BBD"/>
</dbReference>
<organism evidence="4 5">
    <name type="scientific">Tanacetum coccineum</name>
    <dbReference type="NCBI Taxonomy" id="301880"/>
    <lineage>
        <taxon>Eukaryota</taxon>
        <taxon>Viridiplantae</taxon>
        <taxon>Streptophyta</taxon>
        <taxon>Embryophyta</taxon>
        <taxon>Tracheophyta</taxon>
        <taxon>Spermatophyta</taxon>
        <taxon>Magnoliopsida</taxon>
        <taxon>eudicotyledons</taxon>
        <taxon>Gunneridae</taxon>
        <taxon>Pentapetalae</taxon>
        <taxon>asterids</taxon>
        <taxon>campanulids</taxon>
        <taxon>Asterales</taxon>
        <taxon>Asteraceae</taxon>
        <taxon>Asteroideae</taxon>
        <taxon>Anthemideae</taxon>
        <taxon>Anthemidinae</taxon>
        <taxon>Tanacetum</taxon>
    </lineage>
</organism>
<dbReference type="PROSITE" id="PS50158">
    <property type="entry name" value="ZF_CCHC"/>
    <property type="match status" value="1"/>
</dbReference>
<reference evidence="4" key="1">
    <citation type="journal article" date="2022" name="Int. J. Mol. Sci.">
        <title>Draft Genome of Tanacetum Coccineum: Genomic Comparison of Closely Related Tanacetum-Family Plants.</title>
        <authorList>
            <person name="Yamashiro T."/>
            <person name="Shiraishi A."/>
            <person name="Nakayama K."/>
            <person name="Satake H."/>
        </authorList>
    </citation>
    <scope>NUCLEOTIDE SEQUENCE</scope>
</reference>
<dbReference type="Pfam" id="PF00098">
    <property type="entry name" value="zf-CCHC"/>
    <property type="match status" value="1"/>
</dbReference>
<keyword evidence="1" id="KW-0862">Zinc</keyword>
<accession>A0ABQ4ZGP8</accession>
<keyword evidence="5" id="KW-1185">Reference proteome</keyword>
<keyword evidence="1" id="KW-0479">Metal-binding</keyword>
<evidence type="ECO:0000256" key="1">
    <source>
        <dbReference type="PROSITE-ProRule" id="PRU00047"/>
    </source>
</evidence>
<dbReference type="InterPro" id="IPR001878">
    <property type="entry name" value="Znf_CCHC"/>
</dbReference>
<dbReference type="EMBL" id="BQNB010011268">
    <property type="protein sequence ID" value="GJS88372.1"/>
    <property type="molecule type" value="Genomic_DNA"/>
</dbReference>
<evidence type="ECO:0000259" key="3">
    <source>
        <dbReference type="PROSITE" id="PS50158"/>
    </source>
</evidence>
<comment type="caution">
    <text evidence="4">The sequence shown here is derived from an EMBL/GenBank/DDBJ whole genome shotgun (WGS) entry which is preliminary data.</text>
</comment>
<feature type="compositionally biased region" description="Basic residues" evidence="2">
    <location>
        <begin position="16"/>
        <end position="35"/>
    </location>
</feature>
<reference evidence="4" key="2">
    <citation type="submission" date="2022-01" db="EMBL/GenBank/DDBJ databases">
        <authorList>
            <person name="Yamashiro T."/>
            <person name="Shiraishi A."/>
            <person name="Satake H."/>
            <person name="Nakayama K."/>
        </authorList>
    </citation>
    <scope>NUCLEOTIDE SEQUENCE</scope>
</reference>
<dbReference type="SMART" id="SM00343">
    <property type="entry name" value="ZnF_C2HC"/>
    <property type="match status" value="1"/>
</dbReference>
<gene>
    <name evidence="4" type="ORF">Tco_0771008</name>
</gene>
<name>A0ABQ4ZGP8_9ASTR</name>
<dbReference type="SUPFAM" id="SSF57756">
    <property type="entry name" value="Retrovirus zinc finger-like domains"/>
    <property type="match status" value="1"/>
</dbReference>
<evidence type="ECO:0000313" key="5">
    <source>
        <dbReference type="Proteomes" id="UP001151760"/>
    </source>
</evidence>
<evidence type="ECO:0000256" key="2">
    <source>
        <dbReference type="SAM" id="MobiDB-lite"/>
    </source>
</evidence>
<dbReference type="Proteomes" id="UP001151760">
    <property type="component" value="Unassembled WGS sequence"/>
</dbReference>
<protein>
    <submittedName>
        <fullName evidence="4">Zinc finger, CCHC-type containing protein</fullName>
    </submittedName>
</protein>
<proteinExistence type="predicted"/>
<keyword evidence="1" id="KW-0863">Zinc-finger</keyword>
<sequence length="222" mass="24518">MLILHFIAIRAGRVQKNQKNKPHKAGRGGKGKGKNKMGYAHNNVPFAPKPKTSPPPKKDNPAKDAICHQCGKVGHWRRNCPVYLTELMKKKKLPQGASASGIFTIELYSFPSKSWIYDTGCGTHICITTQGLRGSRKLKPGALSLYVGDGHRAAVEAIGTYHLELPSGLFIVLNNCHYAPSITRVFVARTAEFFESKLLELKAKLGVVEDLEEIQEEDTILL</sequence>